<evidence type="ECO:0000256" key="1">
    <source>
        <dbReference type="ARBA" id="ARBA00004141"/>
    </source>
</evidence>
<dbReference type="Proteomes" id="UP000230750">
    <property type="component" value="Unassembled WGS sequence"/>
</dbReference>
<dbReference type="InterPro" id="IPR000832">
    <property type="entry name" value="GPCR_2_secretin-like"/>
</dbReference>
<evidence type="ECO:0000256" key="3">
    <source>
        <dbReference type="ARBA" id="ARBA00022989"/>
    </source>
</evidence>
<feature type="transmembrane region" description="Helical" evidence="5">
    <location>
        <begin position="37"/>
        <end position="57"/>
    </location>
</feature>
<proteinExistence type="predicted"/>
<keyword evidence="6" id="KW-0675">Receptor</keyword>
<feature type="non-terminal residue" evidence="6">
    <location>
        <position position="1"/>
    </location>
</feature>
<keyword evidence="3 5" id="KW-1133">Transmembrane helix</keyword>
<protein>
    <submittedName>
        <fullName evidence="6">Putative diuretic hormone receptor</fullName>
    </submittedName>
</protein>
<name>A0A2G8K4C8_STIJA</name>
<dbReference type="InterPro" id="IPR050332">
    <property type="entry name" value="GPCR_2"/>
</dbReference>
<dbReference type="GO" id="GO:0007188">
    <property type="term" value="P:adenylate cyclase-modulating G protein-coupled receptor signaling pathway"/>
    <property type="evidence" value="ECO:0007669"/>
    <property type="project" value="TreeGrafter"/>
</dbReference>
<gene>
    <name evidence="6" type="ORF">BSL78_20262</name>
</gene>
<evidence type="ECO:0000256" key="5">
    <source>
        <dbReference type="SAM" id="Phobius"/>
    </source>
</evidence>
<dbReference type="PRINTS" id="PR00249">
    <property type="entry name" value="GPCRSECRETIN"/>
</dbReference>
<accession>A0A2G8K4C8</accession>
<dbReference type="SUPFAM" id="SSF81321">
    <property type="entry name" value="Family A G protein-coupled receptor-like"/>
    <property type="match status" value="1"/>
</dbReference>
<dbReference type="PANTHER" id="PTHR45620:SF40">
    <property type="entry name" value="CORTICOTROPIN-RELEASING FACTOR RECEPTOR 2-LIKE ISOFORM X1"/>
    <property type="match status" value="1"/>
</dbReference>
<evidence type="ECO:0000313" key="7">
    <source>
        <dbReference type="Proteomes" id="UP000230750"/>
    </source>
</evidence>
<reference evidence="6 7" key="1">
    <citation type="journal article" date="2017" name="PLoS Biol.">
        <title>The sea cucumber genome provides insights into morphological evolution and visceral regeneration.</title>
        <authorList>
            <person name="Zhang X."/>
            <person name="Sun L."/>
            <person name="Yuan J."/>
            <person name="Sun Y."/>
            <person name="Gao Y."/>
            <person name="Zhang L."/>
            <person name="Li S."/>
            <person name="Dai H."/>
            <person name="Hamel J.F."/>
            <person name="Liu C."/>
            <person name="Yu Y."/>
            <person name="Liu S."/>
            <person name="Lin W."/>
            <person name="Guo K."/>
            <person name="Jin S."/>
            <person name="Xu P."/>
            <person name="Storey K.B."/>
            <person name="Huan P."/>
            <person name="Zhang T."/>
            <person name="Zhou Y."/>
            <person name="Zhang J."/>
            <person name="Lin C."/>
            <person name="Li X."/>
            <person name="Xing L."/>
            <person name="Huo D."/>
            <person name="Sun M."/>
            <person name="Wang L."/>
            <person name="Mercier A."/>
            <person name="Li F."/>
            <person name="Yang H."/>
            <person name="Xiang J."/>
        </authorList>
    </citation>
    <scope>NUCLEOTIDE SEQUENCE [LARGE SCALE GENOMIC DNA]</scope>
    <source>
        <strain evidence="6">Shaxun</strain>
        <tissue evidence="6">Muscle</tissue>
    </source>
</reference>
<organism evidence="6 7">
    <name type="scientific">Stichopus japonicus</name>
    <name type="common">Sea cucumber</name>
    <dbReference type="NCBI Taxonomy" id="307972"/>
    <lineage>
        <taxon>Eukaryota</taxon>
        <taxon>Metazoa</taxon>
        <taxon>Echinodermata</taxon>
        <taxon>Eleutherozoa</taxon>
        <taxon>Echinozoa</taxon>
        <taxon>Holothuroidea</taxon>
        <taxon>Aspidochirotacea</taxon>
        <taxon>Aspidochirotida</taxon>
        <taxon>Stichopodidae</taxon>
        <taxon>Apostichopus</taxon>
    </lineage>
</organism>
<keyword evidence="7" id="KW-1185">Reference proteome</keyword>
<dbReference type="Gene3D" id="1.20.1070.10">
    <property type="entry name" value="Rhodopsin 7-helix transmembrane proteins"/>
    <property type="match status" value="1"/>
</dbReference>
<keyword evidence="4 5" id="KW-0472">Membrane</keyword>
<evidence type="ECO:0000313" key="6">
    <source>
        <dbReference type="EMBL" id="PIK42876.1"/>
    </source>
</evidence>
<keyword evidence="2 5" id="KW-0812">Transmembrane</keyword>
<dbReference type="AlphaFoldDB" id="A0A2G8K4C8"/>
<evidence type="ECO:0000256" key="4">
    <source>
        <dbReference type="ARBA" id="ARBA00023136"/>
    </source>
</evidence>
<dbReference type="OrthoDB" id="5967113at2759"/>
<dbReference type="GO" id="GO:0008528">
    <property type="term" value="F:G protein-coupled peptide receptor activity"/>
    <property type="evidence" value="ECO:0007669"/>
    <property type="project" value="TreeGrafter"/>
</dbReference>
<dbReference type="EMBL" id="MRZV01000896">
    <property type="protein sequence ID" value="PIK42876.1"/>
    <property type="molecule type" value="Genomic_DNA"/>
</dbReference>
<dbReference type="GO" id="GO:0005886">
    <property type="term" value="C:plasma membrane"/>
    <property type="evidence" value="ECO:0007669"/>
    <property type="project" value="TreeGrafter"/>
</dbReference>
<comment type="caution">
    <text evidence="6">The sequence shown here is derived from an EMBL/GenBank/DDBJ whole genome shotgun (WGS) entry which is preliminary data.</text>
</comment>
<dbReference type="PANTHER" id="PTHR45620">
    <property type="entry name" value="PDF RECEPTOR-LIKE PROTEIN-RELATED"/>
    <property type="match status" value="1"/>
</dbReference>
<evidence type="ECO:0000256" key="2">
    <source>
        <dbReference type="ARBA" id="ARBA00022692"/>
    </source>
</evidence>
<comment type="subcellular location">
    <subcellularLocation>
        <location evidence="1">Membrane</location>
        <topology evidence="1">Multi-pass membrane protein</topology>
    </subcellularLocation>
</comment>
<dbReference type="STRING" id="307972.A0A2G8K4C8"/>
<sequence>KSVRAVVVLFPLLGLTNLIYFWPVPSEDGTSEDIHDIVNAVLLSSQGIFVAVIYCFLNTEVRKAIKRRLNASFDEYSKRTTRRTTNTNGNSYGVPTTTDTVVAVSYRRSIQDPYTTTVDHLQELKPFRDEMSNNHDSRLP</sequence>